<comment type="caution">
    <text evidence="1">The sequence shown here is derived from an EMBL/GenBank/DDBJ whole genome shotgun (WGS) entry which is preliminary data.</text>
</comment>
<proteinExistence type="predicted"/>
<dbReference type="AlphaFoldDB" id="W2C4K7"/>
<evidence type="ECO:0000313" key="2">
    <source>
        <dbReference type="Proteomes" id="UP000018837"/>
    </source>
</evidence>
<evidence type="ECO:0000313" key="1">
    <source>
        <dbReference type="EMBL" id="ETK01386.1"/>
    </source>
</evidence>
<gene>
    <name evidence="1" type="ORF">N425_09870</name>
</gene>
<accession>W2C4K7</accession>
<sequence>MGEMALAELPQASKWRKWPLRDFRKHQNGENGVCGTSASIKMEEMALAGFPQTPKSFS</sequence>
<protein>
    <submittedName>
        <fullName evidence="1">Uncharacterized protein</fullName>
    </submittedName>
</protein>
<name>W2C4K7_9BACT</name>
<reference evidence="1 2" key="1">
    <citation type="submission" date="2013-11" db="EMBL/GenBank/DDBJ databases">
        <title>Single cell genomics of uncultured Tannerella BU063 (oral taxon 286).</title>
        <authorList>
            <person name="Beall C.J."/>
            <person name="Campbell A.G."/>
            <person name="Griffen A.L."/>
            <person name="Podar M."/>
            <person name="Leys E.J."/>
        </authorList>
    </citation>
    <scope>NUCLEOTIDE SEQUENCE [LARGE SCALE GENOMIC DNA]</scope>
    <source>
        <strain evidence="1">Cell 2</strain>
    </source>
</reference>
<dbReference type="Proteomes" id="UP000018837">
    <property type="component" value="Unassembled WGS sequence"/>
</dbReference>
<dbReference type="EMBL" id="AYUF01000482">
    <property type="protein sequence ID" value="ETK01386.1"/>
    <property type="molecule type" value="Genomic_DNA"/>
</dbReference>
<organism evidence="1 2">
    <name type="scientific">Tannerella sp. oral taxon BU063 isolate Cell 2</name>
    <dbReference type="NCBI Taxonomy" id="1411148"/>
    <lineage>
        <taxon>Bacteria</taxon>
        <taxon>Pseudomonadati</taxon>
        <taxon>Bacteroidota</taxon>
        <taxon>Bacteroidia</taxon>
        <taxon>Bacteroidales</taxon>
        <taxon>Tannerellaceae</taxon>
        <taxon>Tannerella</taxon>
    </lineage>
</organism>